<name>A0ABW2SL85_9ACTO</name>
<reference evidence="3" key="1">
    <citation type="journal article" date="2019" name="Int. J. Syst. Evol. Microbiol.">
        <title>The Global Catalogue of Microorganisms (GCM) 10K type strain sequencing project: providing services to taxonomists for standard genome sequencing and annotation.</title>
        <authorList>
            <consortium name="The Broad Institute Genomics Platform"/>
            <consortium name="The Broad Institute Genome Sequencing Center for Infectious Disease"/>
            <person name="Wu L."/>
            <person name="Ma J."/>
        </authorList>
    </citation>
    <scope>NUCLEOTIDE SEQUENCE [LARGE SCALE GENOMIC DNA]</scope>
    <source>
        <strain evidence="3">CCUG 56698</strain>
    </source>
</reference>
<dbReference type="GO" id="GO:0016746">
    <property type="term" value="F:acyltransferase activity"/>
    <property type="evidence" value="ECO:0007669"/>
    <property type="project" value="UniProtKB-KW"/>
</dbReference>
<dbReference type="EC" id="2.3.-.-" evidence="2"/>
<accession>A0ABW2SL85</accession>
<organism evidence="2 3">
    <name type="scientific">Schaalia naturae</name>
    <dbReference type="NCBI Taxonomy" id="635203"/>
    <lineage>
        <taxon>Bacteria</taxon>
        <taxon>Bacillati</taxon>
        <taxon>Actinomycetota</taxon>
        <taxon>Actinomycetes</taxon>
        <taxon>Actinomycetales</taxon>
        <taxon>Actinomycetaceae</taxon>
        <taxon>Schaalia</taxon>
    </lineage>
</organism>
<evidence type="ECO:0000313" key="2">
    <source>
        <dbReference type="EMBL" id="MFC7580885.1"/>
    </source>
</evidence>
<dbReference type="Proteomes" id="UP001596527">
    <property type="component" value="Unassembled WGS sequence"/>
</dbReference>
<keyword evidence="3" id="KW-1185">Reference proteome</keyword>
<comment type="caution">
    <text evidence="2">The sequence shown here is derived from an EMBL/GenBank/DDBJ whole genome shotgun (WGS) entry which is preliminary data.</text>
</comment>
<sequence>MVASPPRRIAGQVLAHDLLRLEPLDPGHLPGLREAAVGARDRPSMADVPTPGTIEAFVARSLARAEDGQYVPFAQIDLASGRIVGHTAYLSPRFFADGRLLAVEVGSSWLAPAARGTALNSASKLVLFAHAFEDWDVARLDIKTDARNERARAGIAAVGGRFEGVLRAWQPSQADGEDGVPRDTAMFSITAGEWPGVRARLSDRVERKRRRAGV</sequence>
<keyword evidence="2" id="KW-0808">Transferase</keyword>
<dbReference type="PANTHER" id="PTHR43610:SF1">
    <property type="entry name" value="N-ACETYLTRANSFERASE DOMAIN-CONTAINING PROTEIN"/>
    <property type="match status" value="1"/>
</dbReference>
<dbReference type="PANTHER" id="PTHR43610">
    <property type="entry name" value="BLL6696 PROTEIN"/>
    <property type="match status" value="1"/>
</dbReference>
<dbReference type="Gene3D" id="3.40.630.30">
    <property type="match status" value="1"/>
</dbReference>
<dbReference type="InterPro" id="IPR016181">
    <property type="entry name" value="Acyl_CoA_acyltransferase"/>
</dbReference>
<evidence type="ECO:0000259" key="1">
    <source>
        <dbReference type="Pfam" id="PF13302"/>
    </source>
</evidence>
<dbReference type="SUPFAM" id="SSF55729">
    <property type="entry name" value="Acyl-CoA N-acyltransferases (Nat)"/>
    <property type="match status" value="1"/>
</dbReference>
<protein>
    <submittedName>
        <fullName evidence="2">GNAT family N-acetyltransferase</fullName>
        <ecNumber evidence="2">2.3.-.-</ecNumber>
    </submittedName>
</protein>
<feature type="domain" description="N-acetyltransferase" evidence="1">
    <location>
        <begin position="19"/>
        <end position="159"/>
    </location>
</feature>
<dbReference type="RefSeq" id="WP_380973460.1">
    <property type="nucleotide sequence ID" value="NZ_JBHTEF010000001.1"/>
</dbReference>
<dbReference type="InterPro" id="IPR000182">
    <property type="entry name" value="GNAT_dom"/>
</dbReference>
<dbReference type="EMBL" id="JBHTEF010000001">
    <property type="protein sequence ID" value="MFC7580885.1"/>
    <property type="molecule type" value="Genomic_DNA"/>
</dbReference>
<gene>
    <name evidence="2" type="ORF">ACFQWG_06695</name>
</gene>
<proteinExistence type="predicted"/>
<evidence type="ECO:0000313" key="3">
    <source>
        <dbReference type="Proteomes" id="UP001596527"/>
    </source>
</evidence>
<keyword evidence="2" id="KW-0012">Acyltransferase</keyword>
<dbReference type="Pfam" id="PF13302">
    <property type="entry name" value="Acetyltransf_3"/>
    <property type="match status" value="1"/>
</dbReference>